<dbReference type="PANTHER" id="PTHR31898">
    <property type="entry name" value="TRANSMEMBRANE PROTEIN 136"/>
    <property type="match status" value="1"/>
</dbReference>
<evidence type="ECO:0000259" key="7">
    <source>
        <dbReference type="PROSITE" id="PS50922"/>
    </source>
</evidence>
<dbReference type="SMART" id="SM00724">
    <property type="entry name" value="TLC"/>
    <property type="match status" value="1"/>
</dbReference>
<evidence type="ECO:0000256" key="5">
    <source>
        <dbReference type="PROSITE-ProRule" id="PRU00205"/>
    </source>
</evidence>
<keyword evidence="4 5" id="KW-0472">Membrane</keyword>
<feature type="transmembrane region" description="Helical" evidence="6">
    <location>
        <begin position="74"/>
        <end position="93"/>
    </location>
</feature>
<feature type="transmembrane region" description="Helical" evidence="6">
    <location>
        <begin position="189"/>
        <end position="210"/>
    </location>
</feature>
<accession>A0ABC8UES9</accession>
<sequence>MEDSIIYLIVFSVISWTTAFLLSRRIFHKRSFDFCNRIISTIHACLAVSIASLSVQDWWCPVCPLASKSSPQQMQTLAVTLAYLIYDLICSLFDKNVKLDNSIHHLVSIVGIGAGLAYERCGSEMVAALWITEISSPFLHLRELLKELGYKDTDVNLAADISFAGIFTFARMIGGPYLAYVTLYANNPFLIKAMALGLQLVSAFWFYKIARMVMYKLRRRRTTSKRVTNGTKD</sequence>
<keyword evidence="9" id="KW-1185">Reference proteome</keyword>
<dbReference type="EMBL" id="CAUOFW020007279">
    <property type="protein sequence ID" value="CAK9178486.1"/>
    <property type="molecule type" value="Genomic_DNA"/>
</dbReference>
<evidence type="ECO:0000256" key="3">
    <source>
        <dbReference type="ARBA" id="ARBA00022989"/>
    </source>
</evidence>
<dbReference type="AlphaFoldDB" id="A0ABC8UES9"/>
<dbReference type="Proteomes" id="UP001642360">
    <property type="component" value="Unassembled WGS sequence"/>
</dbReference>
<comment type="subcellular location">
    <subcellularLocation>
        <location evidence="1">Membrane</location>
        <topology evidence="1">Multi-pass membrane protein</topology>
    </subcellularLocation>
</comment>
<dbReference type="GO" id="GO:0016020">
    <property type="term" value="C:membrane"/>
    <property type="evidence" value="ECO:0007669"/>
    <property type="project" value="UniProtKB-SubCell"/>
</dbReference>
<evidence type="ECO:0000256" key="2">
    <source>
        <dbReference type="ARBA" id="ARBA00022692"/>
    </source>
</evidence>
<feature type="transmembrane region" description="Helical" evidence="6">
    <location>
        <begin position="34"/>
        <end position="54"/>
    </location>
</feature>
<feature type="domain" description="TLC" evidence="7">
    <location>
        <begin position="29"/>
        <end position="218"/>
    </location>
</feature>
<organism evidence="8 9">
    <name type="scientific">Ilex paraguariensis</name>
    <name type="common">yerba mate</name>
    <dbReference type="NCBI Taxonomy" id="185542"/>
    <lineage>
        <taxon>Eukaryota</taxon>
        <taxon>Viridiplantae</taxon>
        <taxon>Streptophyta</taxon>
        <taxon>Embryophyta</taxon>
        <taxon>Tracheophyta</taxon>
        <taxon>Spermatophyta</taxon>
        <taxon>Magnoliopsida</taxon>
        <taxon>eudicotyledons</taxon>
        <taxon>Gunneridae</taxon>
        <taxon>Pentapetalae</taxon>
        <taxon>asterids</taxon>
        <taxon>campanulids</taxon>
        <taxon>Aquifoliales</taxon>
        <taxon>Aquifoliaceae</taxon>
        <taxon>Ilex</taxon>
    </lineage>
</organism>
<protein>
    <recommendedName>
        <fullName evidence="7">TLC domain-containing protein</fullName>
    </recommendedName>
</protein>
<dbReference type="PROSITE" id="PS50922">
    <property type="entry name" value="TLC"/>
    <property type="match status" value="1"/>
</dbReference>
<keyword evidence="2 5" id="KW-0812">Transmembrane</keyword>
<dbReference type="InterPro" id="IPR042512">
    <property type="entry name" value="TLCD5"/>
</dbReference>
<dbReference type="Pfam" id="PF03798">
    <property type="entry name" value="TRAM_LAG1_CLN8"/>
    <property type="match status" value="1"/>
</dbReference>
<proteinExistence type="predicted"/>
<evidence type="ECO:0000313" key="8">
    <source>
        <dbReference type="EMBL" id="CAK9178486.1"/>
    </source>
</evidence>
<evidence type="ECO:0000256" key="4">
    <source>
        <dbReference type="ARBA" id="ARBA00023136"/>
    </source>
</evidence>
<evidence type="ECO:0000256" key="1">
    <source>
        <dbReference type="ARBA" id="ARBA00004141"/>
    </source>
</evidence>
<dbReference type="PANTHER" id="PTHR31898:SF1">
    <property type="entry name" value="TLC DOMAIN-CONTAINING PROTEIN 5"/>
    <property type="match status" value="1"/>
</dbReference>
<evidence type="ECO:0000313" key="9">
    <source>
        <dbReference type="Proteomes" id="UP001642360"/>
    </source>
</evidence>
<name>A0ABC8UES9_9AQUA</name>
<comment type="caution">
    <text evidence="8">The sequence shown here is derived from an EMBL/GenBank/DDBJ whole genome shotgun (WGS) entry which is preliminary data.</text>
</comment>
<keyword evidence="3 6" id="KW-1133">Transmembrane helix</keyword>
<feature type="transmembrane region" description="Helical" evidence="6">
    <location>
        <begin position="6"/>
        <end position="22"/>
    </location>
</feature>
<feature type="transmembrane region" description="Helical" evidence="6">
    <location>
        <begin position="161"/>
        <end position="183"/>
    </location>
</feature>
<evidence type="ECO:0000256" key="6">
    <source>
        <dbReference type="SAM" id="Phobius"/>
    </source>
</evidence>
<reference evidence="8 9" key="1">
    <citation type="submission" date="2024-02" db="EMBL/GenBank/DDBJ databases">
        <authorList>
            <person name="Vignale AGUSTIN F."/>
            <person name="Sosa J E."/>
            <person name="Modenutti C."/>
        </authorList>
    </citation>
    <scope>NUCLEOTIDE SEQUENCE [LARGE SCALE GENOMIC DNA]</scope>
</reference>
<dbReference type="InterPro" id="IPR006634">
    <property type="entry name" value="TLC-dom"/>
</dbReference>
<gene>
    <name evidence="8" type="ORF">ILEXP_LOCUS48400</name>
</gene>